<dbReference type="Proteomes" id="UP000321234">
    <property type="component" value="Unassembled WGS sequence"/>
</dbReference>
<dbReference type="AlphaFoldDB" id="A0A5C8ZL04"/>
<accession>A0A5C8ZL04</accession>
<comment type="caution">
    <text evidence="1">The sequence shown here is derived from an EMBL/GenBank/DDBJ whole genome shotgun (WGS) entry which is preliminary data.</text>
</comment>
<sequence>MITAPVGGEAEDGVDVGRSRARAVALAAGAAGAVVVLAGCGSAAHPLPPGGASSSSSSPTPRATFAWPDPALTVVTTPRGVRPPLDLTWATPGSLQDQIAQEEGISLEEAARIVQDQELVGVFTYDVQERFRDALSTSHAGDESSQGRPWVAFTGTVPPEVVTMAEQLPFPIELRGGALVSSHRNGVIIDAATTAFAADLGVAEQGLVLGGHFDSTTGVVTIDYSTDPLTRRPDAGTEDAVIAAAQGALGWDAPLSVDVQADDRDPTTTNAATWFLPEGFVPDPAATRVEVLVVEQGCTGGRGAEGNTAPPEVEVTGTQVRIAVSTYIRKGAQGCPNHPAAPLVVDLGQQLGNRELVDVHGRIDDGAGEGMHLGGPVQVPAAG</sequence>
<evidence type="ECO:0000313" key="1">
    <source>
        <dbReference type="EMBL" id="TXR57470.1"/>
    </source>
</evidence>
<protein>
    <submittedName>
        <fullName evidence="1">Uncharacterized protein</fullName>
    </submittedName>
</protein>
<keyword evidence="2" id="KW-1185">Reference proteome</keyword>
<dbReference type="RefSeq" id="WP_147925111.1">
    <property type="nucleotide sequence ID" value="NZ_VKAC01000002.1"/>
</dbReference>
<organism evidence="1 2">
    <name type="scientific">Quadrisphaera setariae</name>
    <dbReference type="NCBI Taxonomy" id="2593304"/>
    <lineage>
        <taxon>Bacteria</taxon>
        <taxon>Bacillati</taxon>
        <taxon>Actinomycetota</taxon>
        <taxon>Actinomycetes</taxon>
        <taxon>Kineosporiales</taxon>
        <taxon>Kineosporiaceae</taxon>
        <taxon>Quadrisphaera</taxon>
    </lineage>
</organism>
<dbReference type="EMBL" id="VKAC01000002">
    <property type="protein sequence ID" value="TXR57470.1"/>
    <property type="molecule type" value="Genomic_DNA"/>
</dbReference>
<name>A0A5C8ZL04_9ACTN</name>
<gene>
    <name evidence="1" type="ORF">FMM08_04315</name>
</gene>
<dbReference type="OrthoDB" id="5194705at2"/>
<evidence type="ECO:0000313" key="2">
    <source>
        <dbReference type="Proteomes" id="UP000321234"/>
    </source>
</evidence>
<reference evidence="1 2" key="1">
    <citation type="submission" date="2019-07" db="EMBL/GenBank/DDBJ databases">
        <title>Quadrisphaera sp. strain DD2A genome sequencing and assembly.</title>
        <authorList>
            <person name="Kim I."/>
        </authorList>
    </citation>
    <scope>NUCLEOTIDE SEQUENCE [LARGE SCALE GENOMIC DNA]</scope>
    <source>
        <strain evidence="1 2">DD2A</strain>
    </source>
</reference>
<proteinExistence type="predicted"/>